<proteinExistence type="inferred from homology"/>
<protein>
    <submittedName>
        <fullName evidence="8">Uncharacterized protein</fullName>
    </submittedName>
</protein>
<dbReference type="AlphaFoldDB" id="A0A5C7GPF8"/>
<keyword evidence="2 5" id="KW-0812">Transmembrane</keyword>
<dbReference type="OrthoDB" id="428293at2759"/>
<evidence type="ECO:0000313" key="9">
    <source>
        <dbReference type="Proteomes" id="UP000323000"/>
    </source>
</evidence>
<feature type="repeat" description="Solcar" evidence="5">
    <location>
        <begin position="79"/>
        <end position="171"/>
    </location>
</feature>
<gene>
    <name evidence="8" type="ORF">EZV62_028306</name>
</gene>
<reference evidence="9" key="1">
    <citation type="journal article" date="2019" name="Gigascience">
        <title>De novo genome assembly of the endangered Acer yangbiense, a plant species with extremely small populations endemic to Yunnan Province, China.</title>
        <authorList>
            <person name="Yang J."/>
            <person name="Wariss H.M."/>
            <person name="Tao L."/>
            <person name="Zhang R."/>
            <person name="Yun Q."/>
            <person name="Hollingsworth P."/>
            <person name="Dao Z."/>
            <person name="Luo G."/>
            <person name="Guo H."/>
            <person name="Ma Y."/>
            <person name="Sun W."/>
        </authorList>
    </citation>
    <scope>NUCLEOTIDE SEQUENCE [LARGE SCALE GENOMIC DNA]</scope>
    <source>
        <strain evidence="9">cv. Malutang</strain>
    </source>
</reference>
<comment type="similarity">
    <text evidence="6">Belongs to the mitochondrial carrier (TC 2.A.29) family.</text>
</comment>
<keyword evidence="4 5" id="KW-0472">Membrane</keyword>
<dbReference type="GO" id="GO:0016020">
    <property type="term" value="C:membrane"/>
    <property type="evidence" value="ECO:0007669"/>
    <property type="project" value="UniProtKB-SubCell"/>
</dbReference>
<dbReference type="Gene3D" id="1.50.40.10">
    <property type="entry name" value="Mitochondrial carrier domain"/>
    <property type="match status" value="1"/>
</dbReference>
<evidence type="ECO:0000256" key="3">
    <source>
        <dbReference type="ARBA" id="ARBA00022737"/>
    </source>
</evidence>
<evidence type="ECO:0000256" key="1">
    <source>
        <dbReference type="ARBA" id="ARBA00004141"/>
    </source>
</evidence>
<sequence length="251" mass="28460">MCSLMSWIQIWMIRQKTFQQRRGRVGSRVAVGLEKNDDLLTNSPIPSSKKGRGRLEDGVVGNAIFVHGRSIKSLNFSLSWISPVSVTGTAAGISSTLVCHPLEVLKLIVFLDLQDRLTVSRDVYPSLSIAISKIYKDGGIGAFYAGLSPTLIGMLPYSTCYYFMYKTMKKSYCKSKNKKSLTVRDAHVGSLRYSVQASCRLAFKKYDEIIVTTQIVPLQFSCFIYVLLRKREIDYAFEQETLFRSNPRRMY</sequence>
<name>A0A5C7GPF8_9ROSI</name>
<dbReference type="Pfam" id="PF00153">
    <property type="entry name" value="Mito_carr"/>
    <property type="match status" value="1"/>
</dbReference>
<dbReference type="EMBL" id="VAHF01000274">
    <property type="protein sequence ID" value="TXG46192.1"/>
    <property type="molecule type" value="Genomic_DNA"/>
</dbReference>
<dbReference type="SUPFAM" id="SSF103506">
    <property type="entry name" value="Mitochondrial carrier"/>
    <property type="match status" value="1"/>
</dbReference>
<evidence type="ECO:0000256" key="6">
    <source>
        <dbReference type="RuleBase" id="RU000488"/>
    </source>
</evidence>
<evidence type="ECO:0000256" key="5">
    <source>
        <dbReference type="PROSITE-ProRule" id="PRU00282"/>
    </source>
</evidence>
<comment type="caution">
    <text evidence="8">The sequence shown here is derived from an EMBL/GenBank/DDBJ whole genome shotgun (WGS) entry which is preliminary data.</text>
</comment>
<dbReference type="Proteomes" id="UP000323000">
    <property type="component" value="Unassembled WGS sequence"/>
</dbReference>
<dbReference type="PANTHER" id="PTHR24089">
    <property type="entry name" value="SOLUTE CARRIER FAMILY 25"/>
    <property type="match status" value="1"/>
</dbReference>
<comment type="subcellular location">
    <subcellularLocation>
        <location evidence="1">Membrane</location>
        <topology evidence="1">Multi-pass membrane protein</topology>
    </subcellularLocation>
</comment>
<dbReference type="InterPro" id="IPR018108">
    <property type="entry name" value="MCP_transmembrane"/>
</dbReference>
<accession>A0A5C7GPF8</accession>
<keyword evidence="6" id="KW-0813">Transport</keyword>
<dbReference type="PROSITE" id="PS50920">
    <property type="entry name" value="SOLCAR"/>
    <property type="match status" value="1"/>
</dbReference>
<organism evidence="8 9">
    <name type="scientific">Acer yangbiense</name>
    <dbReference type="NCBI Taxonomy" id="1000413"/>
    <lineage>
        <taxon>Eukaryota</taxon>
        <taxon>Viridiplantae</taxon>
        <taxon>Streptophyta</taxon>
        <taxon>Embryophyta</taxon>
        <taxon>Tracheophyta</taxon>
        <taxon>Spermatophyta</taxon>
        <taxon>Magnoliopsida</taxon>
        <taxon>eudicotyledons</taxon>
        <taxon>Gunneridae</taxon>
        <taxon>Pentapetalae</taxon>
        <taxon>rosids</taxon>
        <taxon>malvids</taxon>
        <taxon>Sapindales</taxon>
        <taxon>Sapindaceae</taxon>
        <taxon>Hippocastanoideae</taxon>
        <taxon>Acereae</taxon>
        <taxon>Acer</taxon>
    </lineage>
</organism>
<feature type="transmembrane region" description="Helical" evidence="7">
    <location>
        <begin position="142"/>
        <end position="164"/>
    </location>
</feature>
<keyword evidence="3" id="KW-0677">Repeat</keyword>
<evidence type="ECO:0000256" key="4">
    <source>
        <dbReference type="ARBA" id="ARBA00023136"/>
    </source>
</evidence>
<keyword evidence="9" id="KW-1185">Reference proteome</keyword>
<evidence type="ECO:0000313" key="8">
    <source>
        <dbReference type="EMBL" id="TXG46192.1"/>
    </source>
</evidence>
<evidence type="ECO:0000256" key="7">
    <source>
        <dbReference type="SAM" id="Phobius"/>
    </source>
</evidence>
<keyword evidence="7" id="KW-1133">Transmembrane helix</keyword>
<dbReference type="InterPro" id="IPR023395">
    <property type="entry name" value="MCP_dom_sf"/>
</dbReference>
<evidence type="ECO:0000256" key="2">
    <source>
        <dbReference type="ARBA" id="ARBA00022692"/>
    </source>
</evidence>